<keyword evidence="2" id="KW-1185">Reference proteome</keyword>
<sequence length="148" mass="15719">MSQSNAFVEVFIATHQEALQRAKALSGGAAPDGSALRIPGISDFEVEQLCSLAAQAVHTQGEQELEMADIAVDELYAFPASAVRVLEELPGYQSDGEDPALQSVAVQWAADEDVPFAAGDAQQYLLALSALAGRTDSSSRNRLYLYSA</sequence>
<dbReference type="AlphaFoldDB" id="A0A1H4NKC4"/>
<accession>A0A1H4NKC4</accession>
<dbReference type="Proteomes" id="UP000182652">
    <property type="component" value="Unassembled WGS sequence"/>
</dbReference>
<evidence type="ECO:0000313" key="2">
    <source>
        <dbReference type="Proteomes" id="UP000182652"/>
    </source>
</evidence>
<name>A0A1H4NKC4_9MICC</name>
<evidence type="ECO:0000313" key="1">
    <source>
        <dbReference type="EMBL" id="SEB95679.1"/>
    </source>
</evidence>
<organism evidence="1 2">
    <name type="scientific">Arthrobacter woluwensis</name>
    <dbReference type="NCBI Taxonomy" id="156980"/>
    <lineage>
        <taxon>Bacteria</taxon>
        <taxon>Bacillati</taxon>
        <taxon>Actinomycetota</taxon>
        <taxon>Actinomycetes</taxon>
        <taxon>Micrococcales</taxon>
        <taxon>Micrococcaceae</taxon>
        <taxon>Arthrobacter</taxon>
    </lineage>
</organism>
<dbReference type="RefSeq" id="WP_066210728.1">
    <property type="nucleotide sequence ID" value="NZ_FNSN01000003.1"/>
</dbReference>
<protein>
    <submittedName>
        <fullName evidence="1">Uncharacterized protein</fullName>
    </submittedName>
</protein>
<dbReference type="STRING" id="156980.SAMN04489745_1697"/>
<gene>
    <name evidence="1" type="ORF">SAMN04489745_1697</name>
</gene>
<proteinExistence type="predicted"/>
<reference evidence="1 2" key="1">
    <citation type="submission" date="2016-10" db="EMBL/GenBank/DDBJ databases">
        <authorList>
            <person name="de Groot N.N."/>
        </authorList>
    </citation>
    <scope>NUCLEOTIDE SEQUENCE [LARGE SCALE GENOMIC DNA]</scope>
    <source>
        <strain evidence="1 2">DSM 10495</strain>
    </source>
</reference>
<dbReference type="EMBL" id="FNSN01000003">
    <property type="protein sequence ID" value="SEB95679.1"/>
    <property type="molecule type" value="Genomic_DNA"/>
</dbReference>